<sequence>MKYINICKALYDYTPQADDELEIREDDVLYILENDDPEWLKAQLKSTSVDEIGPIGIVPANYVDEAEPIGSVKALYDYEAQQEEELNFAEDDILVLYENDDPDWFLVKSRDGQIGLVPSNYVETIVASPPEPATLPTPSLAGHESVAEITPGVSSASGEWAVQEYDPVKKKKTKNKGNLFIANGLLCYGSSTDKALPVQQYPLQDVTQCSLDGKLIHIALIDGTLYDFQLASKTDAKAIHTILDSVTPAPNVPTIIEPVHHDAAIPTPPPLPAHATSPAPAAPATTAVDEPACEPRWGVVLYAFDGQADDELTVQENDQVLITDYVSSDEWWTVEYQDGRSGIIPASYAMFHEDFEAQEAQEQEAERLRQEQEQQAAAAAAEEEEQQRAAAASAAAAAQQQHAHQQQQDKERVRQLEVDRRRKMQEETKQRELAAHKPSPHLAPAIASPLASSPRLVTSSPQQPISSPRRSDIPAPLPPSTPKKSPVMASPSAPPQPEGAKVRTWTDRTGAFKVDAQFLSIGNGKIRLHKVNGVKIDVPLQKMCAEDLKYIEQQTGQRLLDDKLDDHLPLAHFANNNAAGDGFHWFDYFAKINIPANHAMRYAASFQQEGLTEKDLDSLTHRRMKALGLLEQHVRRLEGYLEASTIDPPSDSEEAGASRRKGKKSVTFGSTTTIHDSDGFDADARQRQIDEDERFARQLQQEEDKQSPNRTHLQRRGTGRPTPSVSAPKDMNTEIMDKIKSQLSSQPLQPKPAAPSLPSRSSMAINTPPPTASSTPIAPTPSAPPPPPAAAASFASTPAPATAPAASGFQDDAWTNRPTNGPASTTWTSPAQPSAPSLPQQPQPPAMPARQRPTPQVSQTNAVNPQQLNQWLQPNTAASPSPQQQPVMQPMMQPPQQLQPQATGLMASPAQPMLPNPAFQAANPQLPFGQQPLQQPLYMQPQPATLAPTPAPLQAQPTGRTWMSPLTILLAMARFKSNPLGCSRRNSPPCSNQLNPNSHHFSLPKSLPR</sequence>
<dbReference type="PROSITE" id="PS50002">
    <property type="entry name" value="SH3"/>
    <property type="match status" value="3"/>
</dbReference>
<dbReference type="GO" id="GO:0010008">
    <property type="term" value="C:endosome membrane"/>
    <property type="evidence" value="ECO:0007669"/>
    <property type="project" value="UniProtKB-SubCell"/>
</dbReference>
<dbReference type="PRINTS" id="PR00452">
    <property type="entry name" value="SH3DOMAIN"/>
</dbReference>
<dbReference type="Pfam" id="PF24081">
    <property type="entry name" value="PH_SLA1"/>
    <property type="match status" value="1"/>
</dbReference>
<evidence type="ECO:0000256" key="3">
    <source>
        <dbReference type="ARBA" id="ARBA00004413"/>
    </source>
</evidence>
<evidence type="ECO:0000256" key="13">
    <source>
        <dbReference type="PROSITE-ProRule" id="PRU00192"/>
    </source>
</evidence>
<dbReference type="InterPro" id="IPR001452">
    <property type="entry name" value="SH3_domain"/>
</dbReference>
<keyword evidence="12" id="KW-0963">Cytoplasm</keyword>
<evidence type="ECO:0000256" key="6">
    <source>
        <dbReference type="ARBA" id="ARBA00022443"/>
    </source>
</evidence>
<feature type="domain" description="SH3" evidence="15">
    <location>
        <begin position="67"/>
        <end position="127"/>
    </location>
</feature>
<evidence type="ECO:0000313" key="17">
    <source>
        <dbReference type="Proteomes" id="UP000242146"/>
    </source>
</evidence>
<reference evidence="16 17" key="1">
    <citation type="submission" date="2016-07" db="EMBL/GenBank/DDBJ databases">
        <title>Pervasive Adenine N6-methylation of Active Genes in Fungi.</title>
        <authorList>
            <consortium name="DOE Joint Genome Institute"/>
            <person name="Mondo S.J."/>
            <person name="Dannebaum R.O."/>
            <person name="Kuo R.C."/>
            <person name="Labutti K."/>
            <person name="Haridas S."/>
            <person name="Kuo A."/>
            <person name="Salamov A."/>
            <person name="Ahrendt S.R."/>
            <person name="Lipzen A."/>
            <person name="Sullivan W."/>
            <person name="Andreopoulos W.B."/>
            <person name="Clum A."/>
            <person name="Lindquist E."/>
            <person name="Daum C."/>
            <person name="Ramamoorthy G.K."/>
            <person name="Gryganskyi A."/>
            <person name="Culley D."/>
            <person name="Magnuson J.K."/>
            <person name="James T.Y."/>
            <person name="O'Malley M.A."/>
            <person name="Stajich J.E."/>
            <person name="Spatafora J.W."/>
            <person name="Visel A."/>
            <person name="Grigoriev I.V."/>
        </authorList>
    </citation>
    <scope>NUCLEOTIDE SEQUENCE [LARGE SCALE GENOMIC DNA]</scope>
    <source>
        <strain evidence="16 17">NRRL 3301</strain>
    </source>
</reference>
<comment type="subcellular location">
    <subcellularLocation>
        <location evidence="3">Cell membrane</location>
        <topology evidence="3">Peripheral membrane protein</topology>
        <orientation evidence="3">Cytoplasmic side</orientation>
    </subcellularLocation>
    <subcellularLocation>
        <location evidence="2">Cytoplasm</location>
        <location evidence="2">Cytoskeleton</location>
        <location evidence="2">Actin patch</location>
    </subcellularLocation>
    <subcellularLocation>
        <location evidence="1">Endosome membrane</location>
        <topology evidence="1">Peripheral membrane protein</topology>
        <orientation evidence="1">Cytoplasmic side</orientation>
    </subcellularLocation>
</comment>
<dbReference type="InterPro" id="IPR035800">
    <property type="entry name" value="Sla1_SH3_1"/>
</dbReference>
<feature type="compositionally biased region" description="Pro residues" evidence="14">
    <location>
        <begin position="778"/>
        <end position="789"/>
    </location>
</feature>
<feature type="compositionally biased region" description="Low complexity" evidence="14">
    <location>
        <begin position="790"/>
        <end position="807"/>
    </location>
</feature>
<dbReference type="OrthoDB" id="5971719at2759"/>
<dbReference type="SMART" id="SM00326">
    <property type="entry name" value="SH3"/>
    <property type="match status" value="3"/>
</dbReference>
<dbReference type="GO" id="GO:0005886">
    <property type="term" value="C:plasma membrane"/>
    <property type="evidence" value="ECO:0007669"/>
    <property type="project" value="UniProtKB-SubCell"/>
</dbReference>
<evidence type="ECO:0000256" key="2">
    <source>
        <dbReference type="ARBA" id="ARBA00004134"/>
    </source>
</evidence>
<accession>A0A1X2GQM2</accession>
<feature type="region of interest" description="Disordered" evidence="14">
    <location>
        <begin position="358"/>
        <end position="504"/>
    </location>
</feature>
<evidence type="ECO:0000256" key="9">
    <source>
        <dbReference type="ARBA" id="ARBA00023054"/>
    </source>
</evidence>
<dbReference type="GO" id="GO:0006897">
    <property type="term" value="P:endocytosis"/>
    <property type="evidence" value="ECO:0007669"/>
    <property type="project" value="UniProtKB-KW"/>
</dbReference>
<dbReference type="InterPro" id="IPR056996">
    <property type="entry name" value="PH_SLA1"/>
</dbReference>
<evidence type="ECO:0000256" key="1">
    <source>
        <dbReference type="ARBA" id="ARBA00004125"/>
    </source>
</evidence>
<evidence type="ECO:0000259" key="15">
    <source>
        <dbReference type="PROSITE" id="PS50002"/>
    </source>
</evidence>
<feature type="region of interest" description="Disordered" evidence="14">
    <location>
        <begin position="698"/>
        <end position="861"/>
    </location>
</feature>
<dbReference type="EMBL" id="MCGT01000005">
    <property type="protein sequence ID" value="ORX59383.1"/>
    <property type="molecule type" value="Genomic_DNA"/>
</dbReference>
<keyword evidence="12" id="KW-0206">Cytoskeleton</keyword>
<evidence type="ECO:0000256" key="8">
    <source>
        <dbReference type="ARBA" id="ARBA00022753"/>
    </source>
</evidence>
<dbReference type="PANTHER" id="PTHR14167">
    <property type="entry name" value="SH3 DOMAIN-CONTAINING"/>
    <property type="match status" value="1"/>
</dbReference>
<evidence type="ECO:0000256" key="4">
    <source>
        <dbReference type="ARBA" id="ARBA00007948"/>
    </source>
</evidence>
<feature type="compositionally biased region" description="Polar residues" evidence="14">
    <location>
        <begin position="984"/>
        <end position="1000"/>
    </location>
</feature>
<comment type="similarity">
    <text evidence="4">Belongs to the SLA1 family.</text>
</comment>
<dbReference type="Pfam" id="PF03983">
    <property type="entry name" value="SHD1"/>
    <property type="match status" value="1"/>
</dbReference>
<dbReference type="Gene3D" id="2.30.30.40">
    <property type="entry name" value="SH3 Domains"/>
    <property type="match status" value="3"/>
</dbReference>
<feature type="region of interest" description="Disordered" evidence="14">
    <location>
        <begin position="641"/>
        <end position="682"/>
    </location>
</feature>
<keyword evidence="17" id="KW-1185">Reference proteome</keyword>
<feature type="compositionally biased region" description="Polar residues" evidence="14">
    <location>
        <begin position="816"/>
        <end position="828"/>
    </location>
</feature>
<proteinExistence type="inferred from homology"/>
<keyword evidence="9" id="KW-0175">Coiled coil</keyword>
<keyword evidence="10" id="KW-0472">Membrane</keyword>
<dbReference type="Proteomes" id="UP000242146">
    <property type="component" value="Unassembled WGS sequence"/>
</dbReference>
<keyword evidence="6 13" id="KW-0728">SH3 domain</keyword>
<keyword evidence="7" id="KW-0254">Endocytosis</keyword>
<dbReference type="GO" id="GO:0030674">
    <property type="term" value="F:protein-macromolecule adaptor activity"/>
    <property type="evidence" value="ECO:0007669"/>
    <property type="project" value="InterPro"/>
</dbReference>
<dbReference type="GO" id="GO:0003779">
    <property type="term" value="F:actin binding"/>
    <property type="evidence" value="ECO:0007669"/>
    <property type="project" value="UniProtKB-KW"/>
</dbReference>
<feature type="domain" description="SH3" evidence="15">
    <location>
        <begin position="293"/>
        <end position="354"/>
    </location>
</feature>
<dbReference type="CDD" id="cd11773">
    <property type="entry name" value="SH3_Sla1p_1"/>
    <property type="match status" value="1"/>
</dbReference>
<dbReference type="Gene3D" id="2.30.30.700">
    <property type="entry name" value="SLA1 homology domain 1"/>
    <property type="match status" value="1"/>
</dbReference>
<dbReference type="Gene3D" id="1.10.150.50">
    <property type="entry name" value="Transcription Factor, Ets-1"/>
    <property type="match status" value="1"/>
</dbReference>
<name>A0A1X2GQM2_9FUNG</name>
<gene>
    <name evidence="16" type="ORF">DM01DRAFT_1184680</name>
</gene>
<protein>
    <recommendedName>
        <fullName evidence="5">Actin cytoskeleton-regulatory complex protein SLA1</fullName>
    </recommendedName>
</protein>
<evidence type="ECO:0000256" key="11">
    <source>
        <dbReference type="ARBA" id="ARBA00023203"/>
    </source>
</evidence>
<dbReference type="GO" id="GO:0042802">
    <property type="term" value="F:identical protein binding"/>
    <property type="evidence" value="ECO:0007669"/>
    <property type="project" value="InterPro"/>
</dbReference>
<keyword evidence="11" id="KW-0009">Actin-binding</keyword>
<dbReference type="AlphaFoldDB" id="A0A1X2GQM2"/>
<feature type="compositionally biased region" description="Basic and acidic residues" evidence="14">
    <location>
        <begin position="698"/>
        <end position="707"/>
    </location>
</feature>
<feature type="compositionally biased region" description="Low complexity" evidence="14">
    <location>
        <begin position="388"/>
        <end position="406"/>
    </location>
</feature>
<evidence type="ECO:0000256" key="14">
    <source>
        <dbReference type="SAM" id="MobiDB-lite"/>
    </source>
</evidence>
<dbReference type="PANTHER" id="PTHR14167:SF81">
    <property type="entry name" value="ENDOPHILIN-A"/>
    <property type="match status" value="1"/>
</dbReference>
<organism evidence="16 17">
    <name type="scientific">Hesseltinella vesiculosa</name>
    <dbReference type="NCBI Taxonomy" id="101127"/>
    <lineage>
        <taxon>Eukaryota</taxon>
        <taxon>Fungi</taxon>
        <taxon>Fungi incertae sedis</taxon>
        <taxon>Mucoromycota</taxon>
        <taxon>Mucoromycotina</taxon>
        <taxon>Mucoromycetes</taxon>
        <taxon>Mucorales</taxon>
        <taxon>Cunninghamellaceae</taxon>
        <taxon>Hesseltinella</taxon>
    </lineage>
</organism>
<evidence type="ECO:0000256" key="12">
    <source>
        <dbReference type="ARBA" id="ARBA00023212"/>
    </source>
</evidence>
<feature type="compositionally biased region" description="Low complexity" evidence="14">
    <location>
        <begin position="873"/>
        <end position="901"/>
    </location>
</feature>
<dbReference type="Pfam" id="PF00018">
    <property type="entry name" value="SH3_1"/>
    <property type="match status" value="1"/>
</dbReference>
<dbReference type="GO" id="GO:0030479">
    <property type="term" value="C:actin cortical patch"/>
    <property type="evidence" value="ECO:0007669"/>
    <property type="project" value="UniProtKB-SubCell"/>
</dbReference>
<feature type="domain" description="SH3" evidence="15">
    <location>
        <begin position="2"/>
        <end position="65"/>
    </location>
</feature>
<dbReference type="InterPro" id="IPR013761">
    <property type="entry name" value="SAM/pointed_sf"/>
</dbReference>
<feature type="compositionally biased region" description="Low complexity" evidence="14">
    <location>
        <begin position="829"/>
        <end position="838"/>
    </location>
</feature>
<dbReference type="CDD" id="cd00174">
    <property type="entry name" value="SH3"/>
    <property type="match status" value="1"/>
</dbReference>
<feature type="region of interest" description="Disordered" evidence="14">
    <location>
        <begin position="983"/>
        <end position="1009"/>
    </location>
</feature>
<dbReference type="InterPro" id="IPR050384">
    <property type="entry name" value="Endophilin_SH3RF"/>
</dbReference>
<feature type="compositionally biased region" description="Low complexity" evidence="14">
    <location>
        <begin position="440"/>
        <end position="468"/>
    </location>
</feature>
<evidence type="ECO:0000313" key="16">
    <source>
        <dbReference type="EMBL" id="ORX59383.1"/>
    </source>
</evidence>
<evidence type="ECO:0000256" key="10">
    <source>
        <dbReference type="ARBA" id="ARBA00023136"/>
    </source>
</evidence>
<dbReference type="SUPFAM" id="SSF50044">
    <property type="entry name" value="SH3-domain"/>
    <property type="match status" value="3"/>
</dbReference>
<keyword evidence="8" id="KW-0967">Endosome</keyword>
<feature type="region of interest" description="Disordered" evidence="14">
    <location>
        <begin position="873"/>
        <end position="932"/>
    </location>
</feature>
<feature type="compositionally biased region" description="Basic and acidic residues" evidence="14">
    <location>
        <begin position="731"/>
        <end position="740"/>
    </location>
</feature>
<evidence type="ECO:0000256" key="5">
    <source>
        <dbReference type="ARBA" id="ARBA00020357"/>
    </source>
</evidence>
<feature type="compositionally biased region" description="Basic and acidic residues" evidence="14">
    <location>
        <begin position="407"/>
        <end position="435"/>
    </location>
</feature>
<dbReference type="Pfam" id="PF14604">
    <property type="entry name" value="SH3_9"/>
    <property type="match status" value="2"/>
</dbReference>
<comment type="caution">
    <text evidence="16">The sequence shown here is derived from an EMBL/GenBank/DDBJ whole genome shotgun (WGS) entry which is preliminary data.</text>
</comment>
<dbReference type="STRING" id="101127.A0A1X2GQM2"/>
<dbReference type="InterPro" id="IPR007131">
    <property type="entry name" value="SHD1"/>
</dbReference>
<dbReference type="InterPro" id="IPR036028">
    <property type="entry name" value="SH3-like_dom_sf"/>
</dbReference>
<dbReference type="GO" id="GO:0043130">
    <property type="term" value="F:ubiquitin binding"/>
    <property type="evidence" value="ECO:0007669"/>
    <property type="project" value="InterPro"/>
</dbReference>
<evidence type="ECO:0000256" key="7">
    <source>
        <dbReference type="ARBA" id="ARBA00022583"/>
    </source>
</evidence>